<keyword evidence="2" id="KW-1185">Reference proteome</keyword>
<sequence length="149" mass="16864">MQSSKLHHHWCNIIVLPSFRSSLRSTRKQKLVSFPAVFVLSITTLQILNTDIGYANPTVPTCSRCRQTNAWTSRLSIALSPSCLYLASTQSSTDLSTSSFSTTILPYRIRKESSSSNARNYRQVILPIVRLGLIGPRSWVYRWKDLSVK</sequence>
<dbReference type="InParanoid" id="B0E3V0"/>
<dbReference type="Proteomes" id="UP000001194">
    <property type="component" value="Unassembled WGS sequence"/>
</dbReference>
<reference evidence="1 2" key="1">
    <citation type="journal article" date="2008" name="Nature">
        <title>The genome of Laccaria bicolor provides insights into mycorrhizal symbiosis.</title>
        <authorList>
            <person name="Martin F."/>
            <person name="Aerts A."/>
            <person name="Ahren D."/>
            <person name="Brun A."/>
            <person name="Danchin E.G.J."/>
            <person name="Duchaussoy F."/>
            <person name="Gibon J."/>
            <person name="Kohler A."/>
            <person name="Lindquist E."/>
            <person name="Pereda V."/>
            <person name="Salamov A."/>
            <person name="Shapiro H.J."/>
            <person name="Wuyts J."/>
            <person name="Blaudez D."/>
            <person name="Buee M."/>
            <person name="Brokstein P."/>
            <person name="Canbaeck B."/>
            <person name="Cohen D."/>
            <person name="Courty P.E."/>
            <person name="Coutinho P.M."/>
            <person name="Delaruelle C."/>
            <person name="Detter J.C."/>
            <person name="Deveau A."/>
            <person name="DiFazio S."/>
            <person name="Duplessis S."/>
            <person name="Fraissinet-Tachet L."/>
            <person name="Lucic E."/>
            <person name="Frey-Klett P."/>
            <person name="Fourrey C."/>
            <person name="Feussner I."/>
            <person name="Gay G."/>
            <person name="Grimwood J."/>
            <person name="Hoegger P.J."/>
            <person name="Jain P."/>
            <person name="Kilaru S."/>
            <person name="Labbe J."/>
            <person name="Lin Y.C."/>
            <person name="Legue V."/>
            <person name="Le Tacon F."/>
            <person name="Marmeisse R."/>
            <person name="Melayah D."/>
            <person name="Montanini B."/>
            <person name="Muratet M."/>
            <person name="Nehls U."/>
            <person name="Niculita-Hirzel H."/>
            <person name="Oudot-Le Secq M.P."/>
            <person name="Peter M."/>
            <person name="Quesneville H."/>
            <person name="Rajashekar B."/>
            <person name="Reich M."/>
            <person name="Rouhier N."/>
            <person name="Schmutz J."/>
            <person name="Yin T."/>
            <person name="Chalot M."/>
            <person name="Henrissat B."/>
            <person name="Kuees U."/>
            <person name="Lucas S."/>
            <person name="Van de Peer Y."/>
            <person name="Podila G.K."/>
            <person name="Polle A."/>
            <person name="Pukkila P.J."/>
            <person name="Richardson P.M."/>
            <person name="Rouze P."/>
            <person name="Sanders I.R."/>
            <person name="Stajich J.E."/>
            <person name="Tunlid A."/>
            <person name="Tuskan G."/>
            <person name="Grigoriev I.V."/>
        </authorList>
    </citation>
    <scope>NUCLEOTIDE SEQUENCE [LARGE SCALE GENOMIC DNA]</scope>
    <source>
        <strain evidence="2">S238N-H82 / ATCC MYA-4686</strain>
    </source>
</reference>
<accession>B0E3V0</accession>
<dbReference type="HOGENOM" id="CLU_1749998_0_0_1"/>
<gene>
    <name evidence="1" type="ORF">LACBIDRAFT_300218</name>
</gene>
<dbReference type="AlphaFoldDB" id="B0E3V0"/>
<protein>
    <submittedName>
        <fullName evidence="1">Predicted protein</fullName>
    </submittedName>
</protein>
<dbReference type="RefSeq" id="XP_001890868.1">
    <property type="nucleotide sequence ID" value="XM_001890833.1"/>
</dbReference>
<evidence type="ECO:0000313" key="1">
    <source>
        <dbReference type="EMBL" id="EDQ98483.1"/>
    </source>
</evidence>
<dbReference type="EMBL" id="DS547269">
    <property type="protein sequence ID" value="EDQ98483.1"/>
    <property type="molecule type" value="Genomic_DNA"/>
</dbReference>
<organism evidence="2">
    <name type="scientific">Laccaria bicolor (strain S238N-H82 / ATCC MYA-4686)</name>
    <name type="common">Bicoloured deceiver</name>
    <name type="synonym">Laccaria laccata var. bicolor</name>
    <dbReference type="NCBI Taxonomy" id="486041"/>
    <lineage>
        <taxon>Eukaryota</taxon>
        <taxon>Fungi</taxon>
        <taxon>Dikarya</taxon>
        <taxon>Basidiomycota</taxon>
        <taxon>Agaricomycotina</taxon>
        <taxon>Agaricomycetes</taxon>
        <taxon>Agaricomycetidae</taxon>
        <taxon>Agaricales</taxon>
        <taxon>Agaricineae</taxon>
        <taxon>Hydnangiaceae</taxon>
        <taxon>Laccaria</taxon>
    </lineage>
</organism>
<dbReference type="KEGG" id="lbc:LACBIDRAFT_300218"/>
<dbReference type="GeneID" id="6086520"/>
<evidence type="ECO:0000313" key="2">
    <source>
        <dbReference type="Proteomes" id="UP000001194"/>
    </source>
</evidence>
<proteinExistence type="predicted"/>
<dbReference type="OrthoDB" id="10523546at2759"/>
<name>B0E3V0_LACBS</name>